<dbReference type="InterPro" id="IPR025737">
    <property type="entry name" value="FApF"/>
</dbReference>
<dbReference type="Proteomes" id="UP000189940">
    <property type="component" value="Unassembled WGS sequence"/>
</dbReference>
<organism evidence="2 3">
    <name type="scientific">Nitrobacter vulgaris</name>
    <dbReference type="NCBI Taxonomy" id="29421"/>
    <lineage>
        <taxon>Bacteria</taxon>
        <taxon>Pseudomonadati</taxon>
        <taxon>Pseudomonadota</taxon>
        <taxon>Alphaproteobacteria</taxon>
        <taxon>Hyphomicrobiales</taxon>
        <taxon>Nitrobacteraceae</taxon>
        <taxon>Nitrobacter</taxon>
    </lineage>
</organism>
<dbReference type="OrthoDB" id="7372889at2"/>
<dbReference type="RefSeq" id="WP_079445545.1">
    <property type="nucleotide sequence ID" value="NZ_MWPQ01000005.1"/>
</dbReference>
<keyword evidence="3" id="KW-1185">Reference proteome</keyword>
<dbReference type="STRING" id="29421.B2M20_02440"/>
<dbReference type="EMBL" id="MWPQ01000005">
    <property type="protein sequence ID" value="OPH84408.1"/>
    <property type="molecule type" value="Genomic_DNA"/>
</dbReference>
<accession>A0A1V4I2F2</accession>
<reference evidence="2 3" key="1">
    <citation type="submission" date="2017-02" db="EMBL/GenBank/DDBJ databases">
        <title>Genome sequence of the nitrite-oxidizing bacterium Nitrobacter vulgaris strain Ab1.</title>
        <authorList>
            <person name="Mellbye B.L."/>
            <person name="Davis E.W."/>
            <person name="Spieck E."/>
            <person name="Chang J.H."/>
            <person name="Bottomley P.J."/>
            <person name="Sayavedra-Soto L.A."/>
        </authorList>
    </citation>
    <scope>NUCLEOTIDE SEQUENCE [LARGE SCALE GENOMIC DNA]</scope>
    <source>
        <strain evidence="2 3">Ab1</strain>
    </source>
</reference>
<evidence type="ECO:0000313" key="3">
    <source>
        <dbReference type="Proteomes" id="UP000189940"/>
    </source>
</evidence>
<sequence length="333" mass="34871">MHYGLKATLVAGGMLLSFGGSALAAEGGVGAYLLGGKGPMAGFTPPEGLYFQDDMYFYTGKIGAGRALPTGGLLTAGISAQSWLNLPTLVWVTPAKVLGGDLAVSVTTPFGEPRINANLLVNSPRFGPIGRNVTDAEFNMSDIFVNSFVGWHAGKLHWQLGVAGIIPSGSYVTGQLSNASLNRPAVDVSGALTWLDPATGVDLSAAAGFTFNQPNTATDYKTGNEFHLEWAASKSLNKDISVGLVGYYYQQLTDDTGTGAVLGPFKGRAAALGGTIGYDFEVGKLPISTRLKVYREFDVQNRMEGTAGYLTVSLPIHVGSSSVPSATAIRTKY</sequence>
<protein>
    <submittedName>
        <fullName evidence="2">Phenol degradation protein meta</fullName>
    </submittedName>
</protein>
<feature type="signal peptide" evidence="1">
    <location>
        <begin position="1"/>
        <end position="24"/>
    </location>
</feature>
<gene>
    <name evidence="2" type="ORF">B2M20_02440</name>
</gene>
<proteinExistence type="predicted"/>
<evidence type="ECO:0000313" key="2">
    <source>
        <dbReference type="EMBL" id="OPH84408.1"/>
    </source>
</evidence>
<keyword evidence="1" id="KW-0732">Signal</keyword>
<dbReference type="AlphaFoldDB" id="A0A1V4I2F2"/>
<dbReference type="Pfam" id="PF13557">
    <property type="entry name" value="Phenol_MetA_deg"/>
    <property type="match status" value="1"/>
</dbReference>
<name>A0A1V4I2F2_NITVU</name>
<comment type="caution">
    <text evidence="2">The sequence shown here is derived from an EMBL/GenBank/DDBJ whole genome shotgun (WGS) entry which is preliminary data.</text>
</comment>
<feature type="chain" id="PRO_5012369907" evidence="1">
    <location>
        <begin position="25"/>
        <end position="333"/>
    </location>
</feature>
<evidence type="ECO:0000256" key="1">
    <source>
        <dbReference type="SAM" id="SignalP"/>
    </source>
</evidence>